<dbReference type="InterPro" id="IPR037152">
    <property type="entry name" value="L-asparaginase_N_sf"/>
</dbReference>
<sequence length="339" mass="35834">MTAPPRPPRSPGPPLVLVAALGGTIASLPAHDGRHASPQLSGAELLAAVPGIERLARLEPLQFRQEPSGYLRPADVVELAEVVRKRSSEVDGIVITQGTDTLEETAFLLSLLLEDTVPVVLTGAMRNAGQAGADGPANLLAAVRVAVDPRVRTCGPVVVFNDEIHLPHYVRKGHTSQVSAFSSPGLGPVGWVVEDRVRLPLQPRTRERVPLPDGPPTSWPRIPIVTLGMGAELPEVVASGACQGLVLESYGAGHVPGWTVDALTAVSQTMPVVIASRTGSGELYRHTYDYPGSETDLLARGLISARHLDGLKARLLLGALLAAGVQRGNLQSEFDRILC</sequence>
<evidence type="ECO:0000256" key="3">
    <source>
        <dbReference type="PIRSR" id="PIRSR001220-1"/>
    </source>
</evidence>
<dbReference type="GO" id="GO:0006528">
    <property type="term" value="P:asparagine metabolic process"/>
    <property type="evidence" value="ECO:0007669"/>
    <property type="project" value="InterPro"/>
</dbReference>
<comment type="similarity">
    <text evidence="1">Belongs to the asparaginase 1 family.</text>
</comment>
<dbReference type="SFLD" id="SFLDS00057">
    <property type="entry name" value="Glutaminase/Asparaginase"/>
    <property type="match status" value="1"/>
</dbReference>
<evidence type="ECO:0000259" key="5">
    <source>
        <dbReference type="Pfam" id="PF00710"/>
    </source>
</evidence>
<evidence type="ECO:0000256" key="2">
    <source>
        <dbReference type="ARBA" id="ARBA00022801"/>
    </source>
</evidence>
<dbReference type="EMBL" id="PVZF01000022">
    <property type="protein sequence ID" value="PRY08947.1"/>
    <property type="molecule type" value="Genomic_DNA"/>
</dbReference>
<evidence type="ECO:0000256" key="4">
    <source>
        <dbReference type="PIRSR" id="PIRSR001220-2"/>
    </source>
</evidence>
<feature type="binding site" evidence="4">
    <location>
        <position position="68"/>
    </location>
    <ligand>
        <name>substrate</name>
    </ligand>
</feature>
<feature type="domain" description="Asparaginase/glutaminase C-terminal" evidence="6">
    <location>
        <begin position="227"/>
        <end position="331"/>
    </location>
</feature>
<dbReference type="InterPro" id="IPR027474">
    <property type="entry name" value="L-asparaginase_N"/>
</dbReference>
<dbReference type="PANTHER" id="PTHR11707:SF28">
    <property type="entry name" value="60 KDA LYSOPHOSPHOLIPASE"/>
    <property type="match status" value="1"/>
</dbReference>
<reference evidence="7 8" key="1">
    <citation type="submission" date="2018-03" db="EMBL/GenBank/DDBJ databases">
        <title>Genomic Encyclopedia of Archaeal and Bacterial Type Strains, Phase II (KMG-II): from individual species to whole genera.</title>
        <authorList>
            <person name="Goeker M."/>
        </authorList>
    </citation>
    <scope>NUCLEOTIDE SEQUENCE [LARGE SCALE GENOMIC DNA]</scope>
    <source>
        <strain evidence="7 8">DSM 19711</strain>
    </source>
</reference>
<evidence type="ECO:0000313" key="7">
    <source>
        <dbReference type="EMBL" id="PRY08947.1"/>
    </source>
</evidence>
<name>A0A2T0QUU7_9ACTN</name>
<keyword evidence="8" id="KW-1185">Reference proteome</keyword>
<dbReference type="FunFam" id="3.40.50.1170:FF:000001">
    <property type="entry name" value="L-asparaginase 2"/>
    <property type="match status" value="1"/>
</dbReference>
<dbReference type="Pfam" id="PF17763">
    <property type="entry name" value="Asparaginase_C"/>
    <property type="match status" value="1"/>
</dbReference>
<dbReference type="Proteomes" id="UP000238083">
    <property type="component" value="Unassembled WGS sequence"/>
</dbReference>
<dbReference type="AlphaFoldDB" id="A0A2T0QUU7"/>
<accession>A0A2T0QUU7</accession>
<gene>
    <name evidence="7" type="ORF">CLV37_12224</name>
</gene>
<dbReference type="SUPFAM" id="SSF53774">
    <property type="entry name" value="Glutaminase/Asparaginase"/>
    <property type="match status" value="1"/>
</dbReference>
<dbReference type="RefSeq" id="WP_211298955.1">
    <property type="nucleotide sequence ID" value="NZ_PVZF01000022.1"/>
</dbReference>
<dbReference type="Pfam" id="PF00710">
    <property type="entry name" value="Asparaginase"/>
    <property type="match status" value="1"/>
</dbReference>
<dbReference type="GO" id="GO:0004067">
    <property type="term" value="F:asparaginase activity"/>
    <property type="evidence" value="ECO:0007669"/>
    <property type="project" value="UniProtKB-UniRule"/>
</dbReference>
<feature type="domain" description="L-asparaginase N-terminal" evidence="5">
    <location>
        <begin position="16"/>
        <end position="201"/>
    </location>
</feature>
<dbReference type="Gene3D" id="3.40.50.1170">
    <property type="entry name" value="L-asparaginase, N-terminal domain"/>
    <property type="match status" value="1"/>
</dbReference>
<comment type="caution">
    <text evidence="7">The sequence shown here is derived from an EMBL/GenBank/DDBJ whole genome shotgun (WGS) entry which is preliminary data.</text>
</comment>
<dbReference type="PANTHER" id="PTHR11707">
    <property type="entry name" value="L-ASPARAGINASE"/>
    <property type="match status" value="1"/>
</dbReference>
<dbReference type="SMART" id="SM00870">
    <property type="entry name" value="Asparaginase"/>
    <property type="match status" value="1"/>
</dbReference>
<dbReference type="CDD" id="cd08964">
    <property type="entry name" value="L-asparaginase_II"/>
    <property type="match status" value="1"/>
</dbReference>
<dbReference type="InterPro" id="IPR040919">
    <property type="entry name" value="Asparaginase_C"/>
</dbReference>
<dbReference type="Gene3D" id="3.40.50.40">
    <property type="match status" value="1"/>
</dbReference>
<protein>
    <submittedName>
        <fullName evidence="7">L-asparaginase</fullName>
    </submittedName>
</protein>
<dbReference type="PIRSF" id="PIRSF500176">
    <property type="entry name" value="L_ASNase"/>
    <property type="match status" value="1"/>
</dbReference>
<dbReference type="PIRSF" id="PIRSF001220">
    <property type="entry name" value="L-ASNase_gatD"/>
    <property type="match status" value="1"/>
</dbReference>
<dbReference type="InterPro" id="IPR036152">
    <property type="entry name" value="Asp/glu_Ase-like_sf"/>
</dbReference>
<dbReference type="InterPro" id="IPR004550">
    <property type="entry name" value="AsnASE_II"/>
</dbReference>
<dbReference type="PROSITE" id="PS51732">
    <property type="entry name" value="ASN_GLN_ASE_3"/>
    <property type="match status" value="1"/>
</dbReference>
<keyword evidence="2" id="KW-0378">Hydrolase</keyword>
<dbReference type="InterPro" id="IPR006034">
    <property type="entry name" value="Asparaginase/glutaminase-like"/>
</dbReference>
<evidence type="ECO:0000256" key="1">
    <source>
        <dbReference type="ARBA" id="ARBA00010518"/>
    </source>
</evidence>
<dbReference type="InterPro" id="IPR027473">
    <property type="entry name" value="L-asparaginase_C"/>
</dbReference>
<feature type="active site" description="O-isoaspartyl threonine intermediate" evidence="3">
    <location>
        <position position="24"/>
    </location>
</feature>
<evidence type="ECO:0000259" key="6">
    <source>
        <dbReference type="Pfam" id="PF17763"/>
    </source>
</evidence>
<organism evidence="7 8">
    <name type="scientific">Kineococcus rhizosphaerae</name>
    <dbReference type="NCBI Taxonomy" id="559628"/>
    <lineage>
        <taxon>Bacteria</taxon>
        <taxon>Bacillati</taxon>
        <taxon>Actinomycetota</taxon>
        <taxon>Actinomycetes</taxon>
        <taxon>Kineosporiales</taxon>
        <taxon>Kineosporiaceae</taxon>
        <taxon>Kineococcus</taxon>
    </lineage>
</organism>
<proteinExistence type="inferred from homology"/>
<dbReference type="PRINTS" id="PR00139">
    <property type="entry name" value="ASNGLNASE"/>
</dbReference>
<feature type="binding site" evidence="4">
    <location>
        <begin position="99"/>
        <end position="100"/>
    </location>
    <ligand>
        <name>substrate</name>
    </ligand>
</feature>
<evidence type="ECO:0000313" key="8">
    <source>
        <dbReference type="Proteomes" id="UP000238083"/>
    </source>
</evidence>